<feature type="region of interest" description="Disordered" evidence="9">
    <location>
        <begin position="1748"/>
        <end position="1775"/>
    </location>
</feature>
<keyword evidence="5" id="KW-0112">Calmodulin-binding</keyword>
<dbReference type="PROSITE" id="PS52043">
    <property type="entry name" value="UBR4_E3"/>
    <property type="match status" value="1"/>
</dbReference>
<feature type="compositionally biased region" description="Low complexity" evidence="9">
    <location>
        <begin position="538"/>
        <end position="549"/>
    </location>
</feature>
<accession>A0AAN8KFX2</accession>
<feature type="compositionally biased region" description="Basic and acidic residues" evidence="9">
    <location>
        <begin position="1764"/>
        <end position="1775"/>
    </location>
</feature>
<feature type="compositionally biased region" description="Polar residues" evidence="9">
    <location>
        <begin position="2890"/>
        <end position="2900"/>
    </location>
</feature>
<feature type="compositionally biased region" description="Acidic residues" evidence="9">
    <location>
        <begin position="1629"/>
        <end position="1649"/>
    </location>
</feature>
<dbReference type="Proteomes" id="UP001347796">
    <property type="component" value="Unassembled WGS sequence"/>
</dbReference>
<dbReference type="PANTHER" id="PTHR21725">
    <property type="entry name" value="E3 UBIQUITIN-PROTEIN LIGASE UBR4"/>
    <property type="match status" value="1"/>
</dbReference>
<feature type="region of interest" description="Disordered" evidence="9">
    <location>
        <begin position="412"/>
        <end position="439"/>
    </location>
</feature>
<protein>
    <recommendedName>
        <fullName evidence="10">UBR-type domain-containing protein</fullName>
    </recommendedName>
</protein>
<dbReference type="InterPro" id="IPR045189">
    <property type="entry name" value="UBR4-like"/>
</dbReference>
<feature type="compositionally biased region" description="Acidic residues" evidence="9">
    <location>
        <begin position="553"/>
        <end position="570"/>
    </location>
</feature>
<feature type="compositionally biased region" description="Low complexity" evidence="9">
    <location>
        <begin position="3341"/>
        <end position="3351"/>
    </location>
</feature>
<evidence type="ECO:0000259" key="10">
    <source>
        <dbReference type="PROSITE" id="PS51157"/>
    </source>
</evidence>
<dbReference type="GO" id="GO:0008270">
    <property type="term" value="F:zinc ion binding"/>
    <property type="evidence" value="ECO:0007669"/>
    <property type="project" value="UniProtKB-KW"/>
</dbReference>
<gene>
    <name evidence="11" type="ORF">SNE40_000884</name>
</gene>
<dbReference type="InterPro" id="IPR025704">
    <property type="entry name" value="E3_Ub_ligase_UBR4_C"/>
</dbReference>
<dbReference type="Pfam" id="PF02207">
    <property type="entry name" value="zf-UBR"/>
    <property type="match status" value="1"/>
</dbReference>
<keyword evidence="4" id="KW-0862">Zinc</keyword>
<feature type="compositionally biased region" description="Polar residues" evidence="9">
    <location>
        <begin position="428"/>
        <end position="439"/>
    </location>
</feature>
<keyword evidence="8" id="KW-0175">Coiled coil</keyword>
<evidence type="ECO:0000256" key="8">
    <source>
        <dbReference type="SAM" id="Coils"/>
    </source>
</evidence>
<feature type="region of interest" description="Disordered" evidence="9">
    <location>
        <begin position="2860"/>
        <end position="2958"/>
    </location>
</feature>
<feature type="compositionally biased region" description="Basic and acidic residues" evidence="9">
    <location>
        <begin position="412"/>
        <end position="427"/>
    </location>
</feature>
<reference evidence="11 12" key="1">
    <citation type="submission" date="2024-01" db="EMBL/GenBank/DDBJ databases">
        <title>The genome of the rayed Mediterranean limpet Patella caerulea (Linnaeus, 1758).</title>
        <authorList>
            <person name="Anh-Thu Weber A."/>
            <person name="Halstead-Nussloch G."/>
        </authorList>
    </citation>
    <scope>NUCLEOTIDE SEQUENCE [LARGE SCALE GENOMIC DNA]</scope>
    <source>
        <strain evidence="11">AATW-2023a</strain>
        <tissue evidence="11">Whole specimen</tissue>
    </source>
</reference>
<evidence type="ECO:0000256" key="1">
    <source>
        <dbReference type="ARBA" id="ARBA00009970"/>
    </source>
</evidence>
<evidence type="ECO:0000313" key="12">
    <source>
        <dbReference type="Proteomes" id="UP001347796"/>
    </source>
</evidence>
<dbReference type="InterPro" id="IPR036322">
    <property type="entry name" value="WD40_repeat_dom_sf"/>
</dbReference>
<evidence type="ECO:0000256" key="6">
    <source>
        <dbReference type="PROSITE-ProRule" id="PRU00508"/>
    </source>
</evidence>
<dbReference type="SMART" id="SM00396">
    <property type="entry name" value="ZnF_UBR1"/>
    <property type="match status" value="1"/>
</dbReference>
<dbReference type="GO" id="GO:0005516">
    <property type="term" value="F:calmodulin binding"/>
    <property type="evidence" value="ECO:0007669"/>
    <property type="project" value="UniProtKB-KW"/>
</dbReference>
<feature type="region of interest" description="Disordered" evidence="9">
    <location>
        <begin position="2719"/>
        <end position="2773"/>
    </location>
</feature>
<dbReference type="InterPro" id="IPR047509">
    <property type="entry name" value="UBR4-like_UBR-box"/>
</dbReference>
<dbReference type="SUPFAM" id="SSF50978">
    <property type="entry name" value="WD40 repeat-like"/>
    <property type="match status" value="1"/>
</dbReference>
<dbReference type="PANTHER" id="PTHR21725:SF1">
    <property type="entry name" value="E3 UBIQUITIN-PROTEIN LIGASE UBR4"/>
    <property type="match status" value="1"/>
</dbReference>
<evidence type="ECO:0000313" key="11">
    <source>
        <dbReference type="EMBL" id="KAK6195456.1"/>
    </source>
</evidence>
<dbReference type="InterPro" id="IPR045841">
    <property type="entry name" value="E3_UBR4_N"/>
</dbReference>
<evidence type="ECO:0000256" key="5">
    <source>
        <dbReference type="ARBA" id="ARBA00022860"/>
    </source>
</evidence>
<dbReference type="InterPro" id="IPR056530">
    <property type="entry name" value="UBR4-like_dom"/>
</dbReference>
<dbReference type="Pfam" id="PF24079">
    <property type="entry name" value="UBR4"/>
    <property type="match status" value="1"/>
</dbReference>
<feature type="region of interest" description="Disordered" evidence="9">
    <location>
        <begin position="532"/>
        <end position="622"/>
    </location>
</feature>
<dbReference type="InterPro" id="IPR003126">
    <property type="entry name" value="Znf_UBR"/>
</dbReference>
<evidence type="ECO:0000256" key="7">
    <source>
        <dbReference type="PROSITE-ProRule" id="PRU01388"/>
    </source>
</evidence>
<organism evidence="11 12">
    <name type="scientific">Patella caerulea</name>
    <name type="common">Rayed Mediterranean limpet</name>
    <dbReference type="NCBI Taxonomy" id="87958"/>
    <lineage>
        <taxon>Eukaryota</taxon>
        <taxon>Metazoa</taxon>
        <taxon>Spiralia</taxon>
        <taxon>Lophotrochozoa</taxon>
        <taxon>Mollusca</taxon>
        <taxon>Gastropoda</taxon>
        <taxon>Patellogastropoda</taxon>
        <taxon>Patelloidea</taxon>
        <taxon>Patellidae</taxon>
        <taxon>Patella</taxon>
    </lineage>
</organism>
<feature type="compositionally biased region" description="Basic and acidic residues" evidence="9">
    <location>
        <begin position="3357"/>
        <end position="3367"/>
    </location>
</feature>
<name>A0AAN8KFX2_PATCE</name>
<evidence type="ECO:0000256" key="2">
    <source>
        <dbReference type="ARBA" id="ARBA00022723"/>
    </source>
</evidence>
<evidence type="ECO:0000256" key="9">
    <source>
        <dbReference type="SAM" id="MobiDB-lite"/>
    </source>
</evidence>
<comment type="similarity">
    <text evidence="1 7">Belongs to the UBR4 family.</text>
</comment>
<dbReference type="EMBL" id="JAZGQO010000001">
    <property type="protein sequence ID" value="KAK6195456.1"/>
    <property type="molecule type" value="Genomic_DNA"/>
</dbReference>
<dbReference type="CDD" id="cd19680">
    <property type="entry name" value="UBR-box_UBR4"/>
    <property type="match status" value="1"/>
</dbReference>
<feature type="region of interest" description="UBR4 E3 catalytic module" evidence="7">
    <location>
        <begin position="4706"/>
        <end position="5173"/>
    </location>
</feature>
<sequence length="5174" mass="577056">MAESPGLGLQWSTIIKPLLDASYSSFNKNDIPELTKAILKSEKDILHHDDSYEPFYSSFMALSSHFLGASTSNLSKSNISQVTMASRVVMEFLLSRLQTKTESCTISEKYLMILIKGLCKGSGCLPKCDVVTFTSMLKSAKTPTAVQITEQSNDTEDQDQIDTKKTRLDKGSNLFNQLTSVFDEISAMSHKPEPPVEVVNVDGNTIIHLPDSSEEISHLVGQRNRQALLQLNGAETLLNACVDLVFLGKYTQRYKEACGGKVFALPTTLCEALTTRNSYICLLSDISIVWRAFSLPMLEPLTTERLGKIIDVTLGCLYASMTVAISNTINNMVKPVASQPSASRDEEIEGYGISIVQKSLEILNTVSTAVKNSTRAGGNVAQNLNLLATWVLLKGFQSLLSLTPAVILERKDSTRGRSQESSQKTKESTTPSRPSSGKSTFQGFGVLSVALGSNTASLLTSLLEDLQVEGSPGPLEMSSKAVKTSMDVYSCITMPLTAWKRVRKLTSTINIIDLLFSLVAVSLKKATLLKRLKHGSDSSETSSSSTSDSNTFYEDEFSSEDESSDDDDQDSMLGQLFQETPPTDTTSTNPPPPLPPRVDSGSDSKRSRRVSTGDSSYLIPDKREPDGFVSLATSILNFSNTYMINSTDEQVRKLFRKSLNEEHASSLATLIKELDKECTKSGSDKVFDGISVALAKFNHSLIATECLSENLQDVLLIQLGISPSSVDPWPLTVYPRTLAVLAEILLLKQQKERETKSITSNSDRAVVEIWNRFLSTLKNAVCNFDNKSEQFDDLNVEHMQLLLFLFHSLPLMQKKQLLLNIAQTVISVAEKDKVKLEETVPLPLSRLMLIFEYMLHYFYDPPTTLMEQVQWNLFTVHTIPPGTDRDGCNLSKATQFFPCREVEDNFRKNLTPQELNDVGLLKPRFYNLGPGDINNQEAPKIDGFACSFLLSNPDMLDYNQLYDACITLLLAGSRCDKVKDKLTFLDGSAMHYHFLLMWRLLASLPPSIKYLKLLEESSLQVGNGHILHNLRWAPRLGNKSFIGWITDCVVKQGHTTVQADKLISNANKAANTINYDVRLGMNFIKEQLKQLPEVDKKDILENNKLPGLSSILMLDAIIAKMQVALDNTFSKSESDLHKVMDIAQDLIPATFKLIEAYYVYVRSCVLDEIAGVDSANLTKYKLKAFGTVMSIGSNRNSKVLALGSSLMTMTPSPVRTTIEKWNNNSGNEFPAMQAWRNPANYGNDILPCESYMDAIHSAHMVSLSGQSSFCINASIRHLLQSLVRFANDLVEWCPDSASSRELVRVMFPLLYDVTTEYLAEMVSFSLEKFLGPVEEEKFGLSMYQHVIGVCNDLIENYSDTDSGLDENILLECLKFMESNIEKSPGKKAIEMCYNTTSDLATVFLTIARTNLSPKFATEVLKFFNKIYRLAERNPNDKSYGILCNCFLSLNTADQNLLHSLLKKIFTNPSSEESDEESNVKENRQLLQTLSMYLVKDKRPASDTVADTILNALLPMCEPLLTKSDKLNTFSDLMAVMHTLAGTGQGRGHLKLFKEATKWLDICKVYLSKKDVLEKVLKNDSTEEGILETLCCILSYVGQILSALKKSSDRIGATTPPLDGDQILLQERDNDWDDEMTQDDNESAGEDSDEETLNNKLCTFTVTQKEFMNQHWYHCHTCKMVDGVGVCTICARVCHKDHDLTYAKFGSFFCDCGAKDDGTCKALVKRTHQSGLDCSSNVAAQSPFSMETLHPSSLRRRLSSPNPENKPDETKSAEEVNKTREALCQKIENLRDEFINHVESSNTVHAVLDMLERILPPLTENYQDVSPIGSTARAQKALQNLHDIANKTLISTDQLMTVTLGSQEGAFENVRMNYSGDQGQTIRQLITAHMLRRVAMCVLSSPHGKRQHLAVSHEKGKITILQLSALLKQADSSKKKLTLTRLYSAPIPFTVLSITGNPCNEDFLAVCGLKDCHVLTFTGVGTVGDHLVLHPSLATGNFIIKALWLPGSQTELAIVTADFVKIYDLGVDALSPQYYFLLPSGKVRDASFIFSEEGRYMVLMSSSGYIYTQIMEDASSAVHGPFYITNVLEVKHPELKEVVSNQVAGGGVSVYYSHALQLLFFSYTQGKSFVAPVAKDFSQVINISPIPFKSSNGGGKGGNNHQPLVQWSEVPGHTGLLYCMAQTSNNPVVLMVKPESISMQEIKVLPAKAKIQDVVAIRHIASNSDQQRTTMILLCEDGSLRIYMANVDNTNYWLSPYLQPQSPIAILKPAKKKKVAKSGRPSAIVNFPVDFFEHCQLSNDVEFGGNDVLQIYNVQQVKHRLNTTGMYIASTKPAGFTIEITNTNNTNVMVGARVLVGTQTPERSPSFIEVFGRNIQVNSTRPRWFDMPFTREESLTADKKMNITFGASIDPAGFTMVDSIKIYTKTKEVFGWPEEPDEFPEGSTPVKTPTAAITVTNPTTDTLPTEPLPITTADKLLGSALEVLDGAFATTKTVEEKDPSREKALEVATSLLTLPTPNTVQQNTKSLLASLFSNKQNYHNHKDQAQLIHVMQKLSKEGTDMDVESFQRLVVTAQSVAVSRAGNLIKFAEKGDKLTGESLEVTDLDSEKEEKLGRVLNIEQTEKHHFTSRLIEAFWKLHAAKPANPMLAPVCLPGLAHIDATVAALVKIIHAFTMCDLDCLNLATKHYVKLLLSTDPVVSFACRQAMINVLRPRHRRRRVFIPSPPRCSSPGDGGDDDDEDDDDDSPGKGDTPDTPMTEQPELGHVEPPEIDPESDEMYEVVDNNEEVQAEANVNGAHGNAMPVGYDGLWGMDGNYAPMVEIPPDADDEAMVELAIALSLQDQSGNAPGELNLQALSLDSQGQSISSMELEEGPLSDTTASAPGSDDEIGSNAATDGSNLRTSPAEHGGSAGSESGGSAVDSISVSGRSSAYGYNTHTTGARSETSSIGGPSGSLHHEGDLSEADTDYDTNCRLHALRLQLLERLLQYLPDIRDVGGVRAIPFMQVVLMLTSDLDSEDDKDKAALDNLLTVILAELDFNNLKVMQVSSRGERNEVKLILLRLLSVLLSRTRAGTKPSNETSSFTSNCTGTALLSSGAIEYCLSILTKLLPFWKTNTILEEEVGTSPGQLLKPHPCFPPPDMSPFFLRQYVKGHANDVFEDYPQLLTEMVLRLPYQLKKISDSDQRVPNAVFDPSWNTVLSEYMMTHQTPFVKRQVRKLLLFICGSKDKYRQLRDQHAIGSHLKAVVEICEKGGLDTTTDIIPRSVILPYDTLLTLIEHLKKVCSEIASNRAYNWQIYCEKEQDTVAFLVKASIALDEGVAPTLLQLLQIALCGSKANHVNPSIVTSSSSTGSPVKHKTKDKDKHDDGEESYKYDEGLCIRLVKLFNKVLDEKLFVKFVRTFLLESNQSSNRWLAHSLVLQLYRNSSLVVQESMLNLMWGLWSELPIYGRKAAQFVDLLGFFLLKTPEISDAKVQEYLMKATSVLKEENQILTNHPNAPIYNMLQGLVDFDGYYLESDPCLVCNNPEVSYTSLKLSAIKVDSKFTTTTQIVKLVGSHTISKISLRISDLKRTKMVRVMNIYYNNRTVQAVVELKNRPGLWHKARKVTLTTGQTDVKVEFPIPIVACNLMIEYADFYDNLQATSETLQCPRCSASVPANPGVCSNCGENVYQCHKCRAINYDEKDPFLCNACGFCKYAKFDFNLTAKPCCAVDPIENEDDRKKAITTINTLLEKADRIYKQLQSHRPVLENLLIQVTEHGCERLMDDVGTTASGTGVPASNVNKAIQHLAQKYCGECKSSFDELSKIIQKVMACRRELVEYDRQQREAVASKGQAPGTAAKSKETQAPVVPKKILKEGPKSSNCYGCANAAVEHCITLLRALVTNGNMRHILCSQGMIQQLIDFNLRHGALPVRNEVRSLLCLLTKDDRRSTEEMNKLIMNRIKAAIRGHQSNPDLGSSVRHEILLLSTSLQQDDICWEQRVRCVMRLFLIGMHLHSPIIMDNITLPCLRILQGLVKQDTSQKKTKDSGSDGGTENLLPAKFHMDVRKWLAGDVRYSYQNFKKHLPRKVSVEEEKKIEEKKEIRKRYLMEKYGTRWRQKMWKTPAIPLKLTQSTWLQQAMFSPSSRSARQTACSIIEAIAQVPSRRKEVIDMLTRYLDDVGKSGESACEFLSLYKKLIGPDHWKYYLAIKGVLLHLGDLVSKEVDKILLLEDTTLSSDLAQGFALKSLTELMSLFVEQDSLKHHYKNKLVGYILNGYLSLRKLVVQRTKLIDETQEKLLELLEELTTGTDCETKEFMSVCVKTVEKYPMEDSRSPVFIFERLCSIIYPEENDVGEFFLILEKDPQQEDFLQGRMLGNPYSTNEPGLGPLMRDIKNKICQDCELIALLDDDTGMELLVNKKIISLDLPVKEVYKKIWLPDHGEGEPMPIIYRMRGLLGDATEDMVNSLVSSSEEDIDKEEVFKMAAVLAECGGLKVMLERMASIKDLVLGKQLMEVLLKLFGYAVNVKANRQELIKTELDGINIMLGALNLALWSEQEGASSATKGQTTTEQILHIMEVILLEASQQPPEKYTEFSKLCGDKDQLMILLDRINSGFVRNNINVLQALMRLIPFLAFGEEDKMTALLNHFKPYMRFNKFDTEHTQDEEVHLDSFCVIASGIENNANGSRLKDMIIEQGIVLSCVEYILEHSPAIKTLLATDSEVWKEFLTKPALGYILRILTGLCPGHKPTQGLIAQKCIPILHKMEQVSSDKHIGTLAENLLDALKENEEAAKKIEDIRKQTKAEKKRLAMAVRKKQLGALGMTTNEKGQVTVKSNVLKQMEDLKEETGLTCCICREGYRYQAQKVLAVYTYTKRCNLDDFENKPRKTVGYTTVSHFNVIHVDCHNAAVRHARGREEWESAALQNANTKCNGLLPMWGPQVQESVFASCLARHNNYLQECTGVRDPSYPFTVHDLKLLLLRFANEKLFSEDSGGGGRQSNMHLIPYMLHMALYVINSTRFTSREEKNIGNYLDLPKDKWIENCFEAEGPVYYPVLAMLIFNSDKWMENRMKFLERLVIASHVRTVCSVGAKSIPDSSKTLKEYSIYKPVIIFFGLINSLFLKLFKKVTVPPDGTWSSSLADYLRFNDKIVLETCDRVLAIYQEEIIPCESITEFFDVMGLLEDVSNPEAHFTSLLASLP</sequence>
<dbReference type="Pfam" id="PF19423">
    <property type="entry name" value="E3_UBR4_N"/>
    <property type="match status" value="1"/>
</dbReference>
<dbReference type="PROSITE" id="PS51157">
    <property type="entry name" value="ZF_UBR"/>
    <property type="match status" value="1"/>
</dbReference>
<dbReference type="Pfam" id="PF13764">
    <property type="entry name" value="E3_UbLigase_R4"/>
    <property type="match status" value="1"/>
</dbReference>
<feature type="zinc finger region" description="UBR-type" evidence="6">
    <location>
        <begin position="1655"/>
        <end position="1724"/>
    </location>
</feature>
<feature type="compositionally biased region" description="Acidic residues" evidence="9">
    <location>
        <begin position="2732"/>
        <end position="2743"/>
    </location>
</feature>
<feature type="compositionally biased region" description="Polar residues" evidence="9">
    <location>
        <begin position="2919"/>
        <end position="2947"/>
    </location>
</feature>
<feature type="region of interest" description="Disordered" evidence="9">
    <location>
        <begin position="3341"/>
        <end position="3367"/>
    </location>
</feature>
<keyword evidence="2" id="KW-0479">Metal-binding</keyword>
<comment type="caution">
    <text evidence="11">The sequence shown here is derived from an EMBL/GenBank/DDBJ whole genome shotgun (WGS) entry which is preliminary data.</text>
</comment>
<feature type="region of interest" description="Disordered" evidence="9">
    <location>
        <begin position="1628"/>
        <end position="1649"/>
    </location>
</feature>
<keyword evidence="12" id="KW-1185">Reference proteome</keyword>
<evidence type="ECO:0000256" key="3">
    <source>
        <dbReference type="ARBA" id="ARBA00022771"/>
    </source>
</evidence>
<evidence type="ECO:0000256" key="4">
    <source>
        <dbReference type="ARBA" id="ARBA00022833"/>
    </source>
</evidence>
<feature type="coiled-coil region" evidence="8">
    <location>
        <begin position="4753"/>
        <end position="4783"/>
    </location>
</feature>
<keyword evidence="3 7" id="KW-0863">Zinc-finger</keyword>
<feature type="domain" description="UBR-type" evidence="10">
    <location>
        <begin position="1655"/>
        <end position="1724"/>
    </location>
</feature>
<proteinExistence type="inferred from homology"/>